<dbReference type="Pfam" id="PF01351">
    <property type="entry name" value="RNase_HII"/>
    <property type="match status" value="1"/>
</dbReference>
<comment type="cofactor">
    <cofactor evidence="2">
        <name>Mg(2+)</name>
        <dbReference type="ChEBI" id="CHEBI:18420"/>
    </cofactor>
</comment>
<evidence type="ECO:0000256" key="16">
    <source>
        <dbReference type="RuleBase" id="RU003515"/>
    </source>
</evidence>
<dbReference type="NCBIfam" id="NF000595">
    <property type="entry name" value="PRK00015.1-3"/>
    <property type="match status" value="1"/>
</dbReference>
<dbReference type="InterPro" id="IPR036397">
    <property type="entry name" value="RNaseH_sf"/>
</dbReference>
<comment type="function">
    <text evidence="3 14 16">Endonuclease that specifically degrades the RNA of RNA-DNA hybrids.</text>
</comment>
<evidence type="ECO:0000256" key="9">
    <source>
        <dbReference type="ARBA" id="ARBA00022722"/>
    </source>
</evidence>
<dbReference type="GO" id="GO:0032299">
    <property type="term" value="C:ribonuclease H2 complex"/>
    <property type="evidence" value="ECO:0007669"/>
    <property type="project" value="TreeGrafter"/>
</dbReference>
<evidence type="ECO:0000256" key="15">
    <source>
        <dbReference type="PROSITE-ProRule" id="PRU01319"/>
    </source>
</evidence>
<keyword evidence="12 14" id="KW-0378">Hydrolase</keyword>
<evidence type="ECO:0000256" key="7">
    <source>
        <dbReference type="ARBA" id="ARBA00019179"/>
    </source>
</evidence>
<dbReference type="GO" id="GO:0006298">
    <property type="term" value="P:mismatch repair"/>
    <property type="evidence" value="ECO:0007669"/>
    <property type="project" value="TreeGrafter"/>
</dbReference>
<evidence type="ECO:0000256" key="13">
    <source>
        <dbReference type="ARBA" id="ARBA00023211"/>
    </source>
</evidence>
<evidence type="ECO:0000313" key="18">
    <source>
        <dbReference type="EMBL" id="PMP68670.1"/>
    </source>
</evidence>
<name>A0A2N7PPX4_9BACT</name>
<dbReference type="AlphaFoldDB" id="A0A2N7PPX4"/>
<evidence type="ECO:0000256" key="5">
    <source>
        <dbReference type="ARBA" id="ARBA00007383"/>
    </source>
</evidence>
<comment type="cofactor">
    <cofactor evidence="14 15">
        <name>Mn(2+)</name>
        <dbReference type="ChEBI" id="CHEBI:29035"/>
    </cofactor>
    <cofactor evidence="14 15">
        <name>Mg(2+)</name>
        <dbReference type="ChEBI" id="CHEBI:18420"/>
    </cofactor>
    <text evidence="14 15">Manganese or magnesium. Binds 1 divalent metal ion per monomer in the absence of substrate. May bind a second metal ion after substrate binding.</text>
</comment>
<comment type="catalytic activity">
    <reaction evidence="1 14 15 16">
        <text>Endonucleolytic cleavage to 5'-phosphomonoester.</text>
        <dbReference type="EC" id="3.1.26.4"/>
    </reaction>
</comment>
<dbReference type="GO" id="GO:0003723">
    <property type="term" value="F:RNA binding"/>
    <property type="evidence" value="ECO:0007669"/>
    <property type="project" value="UniProtKB-UniRule"/>
</dbReference>
<dbReference type="SUPFAM" id="SSF53098">
    <property type="entry name" value="Ribonuclease H-like"/>
    <property type="match status" value="1"/>
</dbReference>
<dbReference type="EC" id="3.1.26.4" evidence="6 14"/>
<keyword evidence="11 14" id="KW-0255">Endonuclease</keyword>
<evidence type="ECO:0000256" key="12">
    <source>
        <dbReference type="ARBA" id="ARBA00022801"/>
    </source>
</evidence>
<evidence type="ECO:0000256" key="3">
    <source>
        <dbReference type="ARBA" id="ARBA00004065"/>
    </source>
</evidence>
<keyword evidence="10 14" id="KW-0479">Metal-binding</keyword>
<dbReference type="InterPro" id="IPR022898">
    <property type="entry name" value="RNase_HII"/>
</dbReference>
<comment type="similarity">
    <text evidence="5 14 16">Belongs to the RNase HII family.</text>
</comment>
<feature type="binding site" evidence="14 15">
    <location>
        <position position="125"/>
    </location>
    <ligand>
        <name>a divalent metal cation</name>
        <dbReference type="ChEBI" id="CHEBI:60240"/>
    </ligand>
</feature>
<organism evidence="18 19">
    <name type="scientific">Thermodesulfobacterium geofontis</name>
    <dbReference type="NCBI Taxonomy" id="1295609"/>
    <lineage>
        <taxon>Bacteria</taxon>
        <taxon>Pseudomonadati</taxon>
        <taxon>Thermodesulfobacteriota</taxon>
        <taxon>Thermodesulfobacteria</taxon>
        <taxon>Thermodesulfobacteriales</taxon>
        <taxon>Thermodesulfobacteriaceae</taxon>
        <taxon>Thermodesulfobacterium</taxon>
    </lineage>
</organism>
<dbReference type="EMBL" id="PNIK01000018">
    <property type="protein sequence ID" value="PMP68670.1"/>
    <property type="molecule type" value="Genomic_DNA"/>
</dbReference>
<dbReference type="Gene3D" id="3.30.420.10">
    <property type="entry name" value="Ribonuclease H-like superfamily/Ribonuclease H"/>
    <property type="match status" value="1"/>
</dbReference>
<evidence type="ECO:0000256" key="1">
    <source>
        <dbReference type="ARBA" id="ARBA00000077"/>
    </source>
</evidence>
<accession>A0A2N7PPX4</accession>
<dbReference type="InterPro" id="IPR024567">
    <property type="entry name" value="RNase_HII/HIII_dom"/>
</dbReference>
<dbReference type="PROSITE" id="PS51975">
    <property type="entry name" value="RNASE_H_2"/>
    <property type="match status" value="1"/>
</dbReference>
<keyword evidence="13 14" id="KW-0464">Manganese</keyword>
<dbReference type="CDD" id="cd07182">
    <property type="entry name" value="RNase_HII_bacteria_HII_like"/>
    <property type="match status" value="1"/>
</dbReference>
<gene>
    <name evidence="14" type="primary">rnhB</name>
    <name evidence="18" type="ORF">C0190_01315</name>
</gene>
<dbReference type="InterPro" id="IPR001352">
    <property type="entry name" value="RNase_HII/HIII"/>
</dbReference>
<evidence type="ECO:0000256" key="10">
    <source>
        <dbReference type="ARBA" id="ARBA00022723"/>
    </source>
</evidence>
<comment type="caution">
    <text evidence="18">The sequence shown here is derived from an EMBL/GenBank/DDBJ whole genome shotgun (WGS) entry which is preliminary data.</text>
</comment>
<evidence type="ECO:0000256" key="2">
    <source>
        <dbReference type="ARBA" id="ARBA00001946"/>
    </source>
</evidence>
<sequence>MEDKLFNISEFSNLEFKFRKLGYSLIAGVDEVGRGAIAGPVFASAVILPPKIEDLEIKKIKDSKLISPQKREELFDYICKIALDYSISCVEVEEINRIGISRATFKAMLKALKSLKIKPQLVLIDGPCGIPEYKGLQKAIVDGDKFCLSISAASILAKVARDRYMKEIENLYPQYGFSQHKGYATKLHLEKIKKYGPSPIHRIYYKCFKK</sequence>
<evidence type="ECO:0000256" key="6">
    <source>
        <dbReference type="ARBA" id="ARBA00012180"/>
    </source>
</evidence>
<dbReference type="PANTHER" id="PTHR10954:SF18">
    <property type="entry name" value="RIBONUCLEASE HII"/>
    <property type="match status" value="1"/>
</dbReference>
<proteinExistence type="inferred from homology"/>
<keyword evidence="8 14" id="KW-0963">Cytoplasm</keyword>
<evidence type="ECO:0000259" key="17">
    <source>
        <dbReference type="PROSITE" id="PS51975"/>
    </source>
</evidence>
<evidence type="ECO:0000256" key="11">
    <source>
        <dbReference type="ARBA" id="ARBA00022759"/>
    </source>
</evidence>
<dbReference type="HAMAP" id="MF_00052_B">
    <property type="entry name" value="RNase_HII_B"/>
    <property type="match status" value="1"/>
</dbReference>
<evidence type="ECO:0000256" key="4">
    <source>
        <dbReference type="ARBA" id="ARBA00004496"/>
    </source>
</evidence>
<evidence type="ECO:0000256" key="8">
    <source>
        <dbReference type="ARBA" id="ARBA00022490"/>
    </source>
</evidence>
<evidence type="ECO:0000313" key="19">
    <source>
        <dbReference type="Proteomes" id="UP000235460"/>
    </source>
</evidence>
<dbReference type="GO" id="GO:0004523">
    <property type="term" value="F:RNA-DNA hybrid ribonuclease activity"/>
    <property type="evidence" value="ECO:0007669"/>
    <property type="project" value="UniProtKB-UniRule"/>
</dbReference>
<dbReference type="GO" id="GO:0005737">
    <property type="term" value="C:cytoplasm"/>
    <property type="evidence" value="ECO:0007669"/>
    <property type="project" value="UniProtKB-SubCell"/>
</dbReference>
<keyword evidence="9 14" id="KW-0540">Nuclease</keyword>
<dbReference type="InterPro" id="IPR012337">
    <property type="entry name" value="RNaseH-like_sf"/>
</dbReference>
<reference evidence="18 19" key="1">
    <citation type="submission" date="2018-01" db="EMBL/GenBank/DDBJ databases">
        <title>Metagenomic assembled genomes from two thermal pools in the Uzon Caldera, Kamchatka, Russia.</title>
        <authorList>
            <person name="Wilkins L."/>
            <person name="Ettinger C."/>
        </authorList>
    </citation>
    <scope>NUCLEOTIDE SEQUENCE [LARGE SCALE GENOMIC DNA]</scope>
    <source>
        <strain evidence="18">ZAV-08</strain>
    </source>
</reference>
<comment type="subcellular location">
    <subcellularLocation>
        <location evidence="4 14">Cytoplasm</location>
    </subcellularLocation>
</comment>
<protein>
    <recommendedName>
        <fullName evidence="7 14">Ribonuclease HII</fullName>
        <shortName evidence="14">RNase HII</shortName>
        <ecNumber evidence="6 14">3.1.26.4</ecNumber>
    </recommendedName>
</protein>
<dbReference type="GO" id="GO:0030145">
    <property type="term" value="F:manganese ion binding"/>
    <property type="evidence" value="ECO:0007669"/>
    <property type="project" value="UniProtKB-UniRule"/>
</dbReference>
<dbReference type="PANTHER" id="PTHR10954">
    <property type="entry name" value="RIBONUCLEASE H2 SUBUNIT A"/>
    <property type="match status" value="1"/>
</dbReference>
<feature type="binding site" evidence="14 15">
    <location>
        <position position="31"/>
    </location>
    <ligand>
        <name>a divalent metal cation</name>
        <dbReference type="ChEBI" id="CHEBI:60240"/>
    </ligand>
</feature>
<dbReference type="Proteomes" id="UP000235460">
    <property type="component" value="Unassembled WGS sequence"/>
</dbReference>
<dbReference type="GO" id="GO:0043137">
    <property type="term" value="P:DNA replication, removal of RNA primer"/>
    <property type="evidence" value="ECO:0007669"/>
    <property type="project" value="TreeGrafter"/>
</dbReference>
<feature type="domain" description="RNase H type-2" evidence="17">
    <location>
        <begin position="24"/>
        <end position="210"/>
    </location>
</feature>
<evidence type="ECO:0000256" key="14">
    <source>
        <dbReference type="HAMAP-Rule" id="MF_00052"/>
    </source>
</evidence>
<feature type="binding site" evidence="14 15">
    <location>
        <position position="30"/>
    </location>
    <ligand>
        <name>a divalent metal cation</name>
        <dbReference type="ChEBI" id="CHEBI:60240"/>
    </ligand>
</feature>